<sequence length="384" mass="41882">MDYTPDSLVSSRFLRKGESVVVSSNERSLLRLLWQNPGIQRSALTGRLDLTQQSIYRIVDTLVDRGMIVLGAPVPGQGRGQPSPTLRLNGEYAYTCGISINPDIIHLYFMDMAGKIVGHDFVALTGQPMAKALDQIRTCMSKLRTRCGLSEEANLGIGVGMMGYNVGGTRFNGPLPLHEWSLIELGPLLMSEFGKPVWIYIGGQTAAVGEAMFGIGRHIRHFAYLFIGYGFGGGLISDGELLLGGNGNAGEFACILEPSEINKRPALKYLINRLQTNGIEISSIDHLRRSFRPDWPGVAEWVDDITPTYNRLINAIWAVFGPQAIVFGGQVPPALAQMLIERTESFELPRYGVPHPPAKLVISELEGDATAIGAAALPLKSLMF</sequence>
<dbReference type="SUPFAM" id="SSF53067">
    <property type="entry name" value="Actin-like ATPase domain"/>
    <property type="match status" value="1"/>
</dbReference>
<reference evidence="1 2" key="1">
    <citation type="journal article" date="2016" name="Int. J. Syst. Evol. Microbiol.">
        <title>Labrenzia salina sp. nov., isolated from the rhizosphere of the halophyte Arthrocnemum macrostachyum.</title>
        <authorList>
            <person name="Camacho M."/>
            <person name="Redondo-Gomez S."/>
            <person name="Rodriguez-Llorente I."/>
            <person name="Rohde M."/>
            <person name="Sproer C."/>
            <person name="Schumann P."/>
            <person name="Klenk H.P."/>
            <person name="Montero-Calasanz M.D.C."/>
        </authorList>
    </citation>
    <scope>NUCLEOTIDE SEQUENCE [LARGE SCALE GENOMIC DNA]</scope>
    <source>
        <strain evidence="1 2">DSM 29163</strain>
    </source>
</reference>
<dbReference type="RefSeq" id="WP_265961160.1">
    <property type="nucleotide sequence ID" value="NZ_JAPEVI010000002.1"/>
</dbReference>
<dbReference type="EMBL" id="JAPEVI010000002">
    <property type="protein sequence ID" value="MCX2721462.1"/>
    <property type="molecule type" value="Genomic_DNA"/>
</dbReference>
<dbReference type="InterPro" id="IPR036388">
    <property type="entry name" value="WH-like_DNA-bd_sf"/>
</dbReference>
<name>A0ABT3QX37_9HYPH</name>
<evidence type="ECO:0000313" key="2">
    <source>
        <dbReference type="Proteomes" id="UP001300261"/>
    </source>
</evidence>
<dbReference type="PANTHER" id="PTHR18964:SF169">
    <property type="entry name" value="N-ACETYLMANNOSAMINE KINASE"/>
    <property type="match status" value="1"/>
</dbReference>
<dbReference type="SUPFAM" id="SSF46785">
    <property type="entry name" value="Winged helix' DNA-binding domain"/>
    <property type="match status" value="1"/>
</dbReference>
<proteinExistence type="predicted"/>
<dbReference type="InterPro" id="IPR036390">
    <property type="entry name" value="WH_DNA-bd_sf"/>
</dbReference>
<dbReference type="CDD" id="cd23763">
    <property type="entry name" value="ASKHA_ATPase_ROK"/>
    <property type="match status" value="1"/>
</dbReference>
<gene>
    <name evidence="1" type="ORF">ON753_03440</name>
</gene>
<evidence type="ECO:0000313" key="1">
    <source>
        <dbReference type="EMBL" id="MCX2721462.1"/>
    </source>
</evidence>
<dbReference type="Pfam" id="PF00480">
    <property type="entry name" value="ROK"/>
    <property type="match status" value="1"/>
</dbReference>
<organism evidence="1 2">
    <name type="scientific">Roseibium salinum</name>
    <dbReference type="NCBI Taxonomy" id="1604349"/>
    <lineage>
        <taxon>Bacteria</taxon>
        <taxon>Pseudomonadati</taxon>
        <taxon>Pseudomonadota</taxon>
        <taxon>Alphaproteobacteria</taxon>
        <taxon>Hyphomicrobiales</taxon>
        <taxon>Stappiaceae</taxon>
        <taxon>Roseibium</taxon>
    </lineage>
</organism>
<dbReference type="Gene3D" id="1.10.10.10">
    <property type="entry name" value="Winged helix-like DNA-binding domain superfamily/Winged helix DNA-binding domain"/>
    <property type="match status" value="1"/>
</dbReference>
<comment type="caution">
    <text evidence="1">The sequence shown here is derived from an EMBL/GenBank/DDBJ whole genome shotgun (WGS) entry which is preliminary data.</text>
</comment>
<protein>
    <submittedName>
        <fullName evidence="1">ROK family transcriptional regulator</fullName>
    </submittedName>
</protein>
<dbReference type="Pfam" id="PF13412">
    <property type="entry name" value="HTH_24"/>
    <property type="match status" value="1"/>
</dbReference>
<dbReference type="InterPro" id="IPR000600">
    <property type="entry name" value="ROK"/>
</dbReference>
<dbReference type="InterPro" id="IPR043129">
    <property type="entry name" value="ATPase_NBD"/>
</dbReference>
<dbReference type="Proteomes" id="UP001300261">
    <property type="component" value="Unassembled WGS sequence"/>
</dbReference>
<dbReference type="PANTHER" id="PTHR18964">
    <property type="entry name" value="ROK (REPRESSOR, ORF, KINASE) FAMILY"/>
    <property type="match status" value="1"/>
</dbReference>
<accession>A0ABT3QX37</accession>
<keyword evidence="2" id="KW-1185">Reference proteome</keyword>
<dbReference type="Gene3D" id="3.30.420.40">
    <property type="match status" value="2"/>
</dbReference>